<dbReference type="OrthoDB" id="7280888at2"/>
<name>A0A317DYH6_9PROT</name>
<dbReference type="PROSITE" id="PS51257">
    <property type="entry name" value="PROKAR_LIPOPROTEIN"/>
    <property type="match status" value="1"/>
</dbReference>
<evidence type="ECO:0000313" key="2">
    <source>
        <dbReference type="Proteomes" id="UP000246077"/>
    </source>
</evidence>
<sequence>MVSRRDFLIAVPAAGLAACAGRDPAPSFPPFHVGGSPLLFNLAEVEVRNLSTALGQGHVEADFDVPPLTALENWVGDRIQAAGASGRLIVNVREASAVQERLATTGGVEGLFRSEQGYKVTVRLVVEFVAEDPSRLVGGRTTVAVDQFKTMAEDVSFTERRQTNYALSRTLIEAFDAKAVPSLRQFLGPFLG</sequence>
<dbReference type="AlphaFoldDB" id="A0A317DYH6"/>
<evidence type="ECO:0000313" key="1">
    <source>
        <dbReference type="EMBL" id="PWR18906.1"/>
    </source>
</evidence>
<organism evidence="1 2">
    <name type="scientific">Zavarzinia compransoris</name>
    <dbReference type="NCBI Taxonomy" id="1264899"/>
    <lineage>
        <taxon>Bacteria</taxon>
        <taxon>Pseudomonadati</taxon>
        <taxon>Pseudomonadota</taxon>
        <taxon>Alphaproteobacteria</taxon>
        <taxon>Rhodospirillales</taxon>
        <taxon>Zavarziniaceae</taxon>
        <taxon>Zavarzinia</taxon>
    </lineage>
</organism>
<dbReference type="EMBL" id="QGLF01000005">
    <property type="protein sequence ID" value="PWR18906.1"/>
    <property type="molecule type" value="Genomic_DNA"/>
</dbReference>
<reference evidence="2" key="1">
    <citation type="submission" date="2018-05" db="EMBL/GenBank/DDBJ databases">
        <title>Zavarzinia sp. HR-AS.</title>
        <authorList>
            <person name="Lee Y."/>
            <person name="Jeon C.O."/>
        </authorList>
    </citation>
    <scope>NUCLEOTIDE SEQUENCE [LARGE SCALE GENOMIC DNA]</scope>
    <source>
        <strain evidence="2">DSM 1231</strain>
    </source>
</reference>
<comment type="caution">
    <text evidence="1">The sequence shown here is derived from an EMBL/GenBank/DDBJ whole genome shotgun (WGS) entry which is preliminary data.</text>
</comment>
<dbReference type="Proteomes" id="UP000246077">
    <property type="component" value="Unassembled WGS sequence"/>
</dbReference>
<protein>
    <submittedName>
        <fullName evidence="1">Uncharacterized protein</fullName>
    </submittedName>
</protein>
<keyword evidence="2" id="KW-1185">Reference proteome</keyword>
<gene>
    <name evidence="1" type="ORF">DKG75_18205</name>
</gene>
<dbReference type="RefSeq" id="WP_109922592.1">
    <property type="nucleotide sequence ID" value="NZ_QGLF01000005.1"/>
</dbReference>
<proteinExistence type="predicted"/>
<accession>A0A317DYH6</accession>